<dbReference type="Gramene" id="KJB79750">
    <property type="protein sequence ID" value="KJB79750"/>
    <property type="gene ID" value="B456_013G065000"/>
</dbReference>
<evidence type="ECO:0000313" key="2">
    <source>
        <dbReference type="EMBL" id="KJB79750.1"/>
    </source>
</evidence>
<dbReference type="OrthoDB" id="978343at2759"/>
<dbReference type="STRING" id="29730.A0A0D2W3F2"/>
<proteinExistence type="predicted"/>
<dbReference type="AlphaFoldDB" id="A0A0D2W3F2"/>
<evidence type="ECO:0000313" key="3">
    <source>
        <dbReference type="Proteomes" id="UP000032304"/>
    </source>
</evidence>
<dbReference type="KEGG" id="gra:105782059"/>
<dbReference type="Proteomes" id="UP000032304">
    <property type="component" value="Chromosome 13"/>
</dbReference>
<gene>
    <name evidence="2" type="ORF">B456_013G065000</name>
</gene>
<accession>A0A0D2W3F2</accession>
<name>A0A0D2W3F2_GOSRA</name>
<sequence length="211" mass="24436">MEDCMRLCMRKLALWRTTTFKPLMTHAELEPIMVTMGFVGLPPYQETPGLGWKEYVYTAWWQPKPFSSLSSTAAEPPSPKDPRPRPKLPYPRIDGLHVDTYRAFLDAVNFYIQMWNISDIFHIRGLPLQRNYDRYRKWRCMEDESIFVYREGTLGGRNHLIAPNSVRKDSNSSCNDDSDGNDYGSVVIRDKGNNDRVNCVVPLKDIIVSIQ</sequence>
<keyword evidence="3" id="KW-1185">Reference proteome</keyword>
<dbReference type="OMA" id="MWNISDI"/>
<reference evidence="2 3" key="1">
    <citation type="journal article" date="2012" name="Nature">
        <title>Repeated polyploidization of Gossypium genomes and the evolution of spinnable cotton fibres.</title>
        <authorList>
            <person name="Paterson A.H."/>
            <person name="Wendel J.F."/>
            <person name="Gundlach H."/>
            <person name="Guo H."/>
            <person name="Jenkins J."/>
            <person name="Jin D."/>
            <person name="Llewellyn D."/>
            <person name="Showmaker K.C."/>
            <person name="Shu S."/>
            <person name="Udall J."/>
            <person name="Yoo M.J."/>
            <person name="Byers R."/>
            <person name="Chen W."/>
            <person name="Doron-Faigenboim A."/>
            <person name="Duke M.V."/>
            <person name="Gong L."/>
            <person name="Grimwood J."/>
            <person name="Grover C."/>
            <person name="Grupp K."/>
            <person name="Hu G."/>
            <person name="Lee T.H."/>
            <person name="Li J."/>
            <person name="Lin L."/>
            <person name="Liu T."/>
            <person name="Marler B.S."/>
            <person name="Page J.T."/>
            <person name="Roberts A.W."/>
            <person name="Romanel E."/>
            <person name="Sanders W.S."/>
            <person name="Szadkowski E."/>
            <person name="Tan X."/>
            <person name="Tang H."/>
            <person name="Xu C."/>
            <person name="Wang J."/>
            <person name="Wang Z."/>
            <person name="Zhang D."/>
            <person name="Zhang L."/>
            <person name="Ashrafi H."/>
            <person name="Bedon F."/>
            <person name="Bowers J.E."/>
            <person name="Brubaker C.L."/>
            <person name="Chee P.W."/>
            <person name="Das S."/>
            <person name="Gingle A.R."/>
            <person name="Haigler C.H."/>
            <person name="Harker D."/>
            <person name="Hoffmann L.V."/>
            <person name="Hovav R."/>
            <person name="Jones D.C."/>
            <person name="Lemke C."/>
            <person name="Mansoor S."/>
            <person name="ur Rahman M."/>
            <person name="Rainville L.N."/>
            <person name="Rambani A."/>
            <person name="Reddy U.K."/>
            <person name="Rong J.K."/>
            <person name="Saranga Y."/>
            <person name="Scheffler B.E."/>
            <person name="Scheffler J.A."/>
            <person name="Stelly D.M."/>
            <person name="Triplett B.A."/>
            <person name="Van Deynze A."/>
            <person name="Vaslin M.F."/>
            <person name="Waghmare V.N."/>
            <person name="Walford S.A."/>
            <person name="Wright R.J."/>
            <person name="Zaki E.A."/>
            <person name="Zhang T."/>
            <person name="Dennis E.S."/>
            <person name="Mayer K.F."/>
            <person name="Peterson D.G."/>
            <person name="Rokhsar D.S."/>
            <person name="Wang X."/>
            <person name="Schmutz J."/>
        </authorList>
    </citation>
    <scope>NUCLEOTIDE SEQUENCE [LARGE SCALE GENOMIC DNA]</scope>
</reference>
<organism evidence="2 3">
    <name type="scientific">Gossypium raimondii</name>
    <name type="common">Peruvian cotton</name>
    <name type="synonym">Gossypium klotzschianum subsp. raimondii</name>
    <dbReference type="NCBI Taxonomy" id="29730"/>
    <lineage>
        <taxon>Eukaryota</taxon>
        <taxon>Viridiplantae</taxon>
        <taxon>Streptophyta</taxon>
        <taxon>Embryophyta</taxon>
        <taxon>Tracheophyta</taxon>
        <taxon>Spermatophyta</taxon>
        <taxon>Magnoliopsida</taxon>
        <taxon>eudicotyledons</taxon>
        <taxon>Gunneridae</taxon>
        <taxon>Pentapetalae</taxon>
        <taxon>rosids</taxon>
        <taxon>malvids</taxon>
        <taxon>Malvales</taxon>
        <taxon>Malvaceae</taxon>
        <taxon>Malvoideae</taxon>
        <taxon>Gossypium</taxon>
    </lineage>
</organism>
<dbReference type="EMBL" id="CM001752">
    <property type="protein sequence ID" value="KJB79750.1"/>
    <property type="molecule type" value="Genomic_DNA"/>
</dbReference>
<dbReference type="eggNOG" id="ENOG502RZPM">
    <property type="taxonomic scope" value="Eukaryota"/>
</dbReference>
<evidence type="ECO:0000256" key="1">
    <source>
        <dbReference type="SAM" id="MobiDB-lite"/>
    </source>
</evidence>
<feature type="region of interest" description="Disordered" evidence="1">
    <location>
        <begin position="69"/>
        <end position="89"/>
    </location>
</feature>
<protein>
    <submittedName>
        <fullName evidence="2">Uncharacterized protein</fullName>
    </submittedName>
</protein>